<dbReference type="Proteomes" id="UP000243859">
    <property type="component" value="Unassembled WGS sequence"/>
</dbReference>
<accession>A0A2T5BVU8</accession>
<protein>
    <submittedName>
        <fullName evidence="3">Protein-disulfide isomerase</fullName>
    </submittedName>
</protein>
<dbReference type="InterPro" id="IPR041205">
    <property type="entry name" value="ScsC_N"/>
</dbReference>
<dbReference type="OrthoDB" id="9780147at2"/>
<dbReference type="InterPro" id="IPR051470">
    <property type="entry name" value="Thiol:disulfide_interchange"/>
</dbReference>
<dbReference type="CDD" id="cd03023">
    <property type="entry name" value="DsbA_Com1_like"/>
    <property type="match status" value="1"/>
</dbReference>
<dbReference type="PANTHER" id="PTHR35272:SF3">
    <property type="entry name" value="THIOL:DISULFIDE INTERCHANGE PROTEIN DSBC"/>
    <property type="match status" value="1"/>
</dbReference>
<dbReference type="GO" id="GO:0016853">
    <property type="term" value="F:isomerase activity"/>
    <property type="evidence" value="ECO:0007669"/>
    <property type="project" value="UniProtKB-KW"/>
</dbReference>
<dbReference type="InterPro" id="IPR013766">
    <property type="entry name" value="Thioredoxin_domain"/>
</dbReference>
<dbReference type="GO" id="GO:0016491">
    <property type="term" value="F:oxidoreductase activity"/>
    <property type="evidence" value="ECO:0007669"/>
    <property type="project" value="InterPro"/>
</dbReference>
<dbReference type="PANTHER" id="PTHR35272">
    <property type="entry name" value="THIOL:DISULFIDE INTERCHANGE PROTEIN DSBC-RELATED"/>
    <property type="match status" value="1"/>
</dbReference>
<keyword evidence="3" id="KW-0413">Isomerase</keyword>
<sequence>MIRPALTAAAFGLVLAAPAGALDLTNMSGPERDAFRDEVRAYLLDHPEVLMEAISVLEQRQAEAEAVSDAELIAVNAEDIFNDPHSFVGGNPQGDVTLVEFTDYRCPYCRKAHEEVKKLLEADGNVRFVLKEFPILSEDSVRASRFAIATLQTEGNDAYRKVSDALIHLRGPVNESALRQIAEDAGFDPAPSLARMEAPEIDDIINENRELAQRLQISGTPTFILKSQMIRGYVPLAELQETVANERAQ</sequence>
<evidence type="ECO:0000313" key="4">
    <source>
        <dbReference type="Proteomes" id="UP000243859"/>
    </source>
</evidence>
<dbReference type="RefSeq" id="WP_107890951.1">
    <property type="nucleotide sequence ID" value="NZ_NHSI01000031.1"/>
</dbReference>
<feature type="signal peptide" evidence="1">
    <location>
        <begin position="1"/>
        <end position="21"/>
    </location>
</feature>
<organism evidence="3 4">
    <name type="scientific">Rhodovulum imhoffii</name>
    <dbReference type="NCBI Taxonomy" id="365340"/>
    <lineage>
        <taxon>Bacteria</taxon>
        <taxon>Pseudomonadati</taxon>
        <taxon>Pseudomonadota</taxon>
        <taxon>Alphaproteobacteria</taxon>
        <taxon>Rhodobacterales</taxon>
        <taxon>Paracoccaceae</taxon>
        <taxon>Rhodovulum</taxon>
    </lineage>
</organism>
<dbReference type="Pfam" id="PF18312">
    <property type="entry name" value="ScsC_N"/>
    <property type="match status" value="1"/>
</dbReference>
<dbReference type="PROSITE" id="PS51352">
    <property type="entry name" value="THIOREDOXIN_2"/>
    <property type="match status" value="1"/>
</dbReference>
<name>A0A2T5BVU8_9RHOB</name>
<dbReference type="SUPFAM" id="SSF52833">
    <property type="entry name" value="Thioredoxin-like"/>
    <property type="match status" value="1"/>
</dbReference>
<feature type="chain" id="PRO_5015778608" evidence="1">
    <location>
        <begin position="22"/>
        <end position="249"/>
    </location>
</feature>
<dbReference type="EMBL" id="QAAA01000002">
    <property type="protein sequence ID" value="PTN03680.1"/>
    <property type="molecule type" value="Genomic_DNA"/>
</dbReference>
<dbReference type="InterPro" id="IPR001853">
    <property type="entry name" value="DSBA-like_thioredoxin_dom"/>
</dbReference>
<dbReference type="Gene3D" id="3.40.30.10">
    <property type="entry name" value="Glutaredoxin"/>
    <property type="match status" value="1"/>
</dbReference>
<evidence type="ECO:0000256" key="1">
    <source>
        <dbReference type="SAM" id="SignalP"/>
    </source>
</evidence>
<comment type="caution">
    <text evidence="3">The sequence shown here is derived from an EMBL/GenBank/DDBJ whole genome shotgun (WGS) entry which is preliminary data.</text>
</comment>
<gene>
    <name evidence="3" type="ORF">C8N32_102207</name>
</gene>
<dbReference type="InterPro" id="IPR036249">
    <property type="entry name" value="Thioredoxin-like_sf"/>
</dbReference>
<feature type="domain" description="Thioredoxin" evidence="2">
    <location>
        <begin position="61"/>
        <end position="248"/>
    </location>
</feature>
<dbReference type="Pfam" id="PF01323">
    <property type="entry name" value="DSBA"/>
    <property type="match status" value="1"/>
</dbReference>
<proteinExistence type="predicted"/>
<evidence type="ECO:0000259" key="2">
    <source>
        <dbReference type="PROSITE" id="PS51352"/>
    </source>
</evidence>
<evidence type="ECO:0000313" key="3">
    <source>
        <dbReference type="EMBL" id="PTN03680.1"/>
    </source>
</evidence>
<reference evidence="3 4" key="1">
    <citation type="submission" date="2018-04" db="EMBL/GenBank/DDBJ databases">
        <title>Genomic Encyclopedia of Archaeal and Bacterial Type Strains, Phase II (KMG-II): from individual species to whole genera.</title>
        <authorList>
            <person name="Goeker M."/>
        </authorList>
    </citation>
    <scope>NUCLEOTIDE SEQUENCE [LARGE SCALE GENOMIC DNA]</scope>
    <source>
        <strain evidence="3 4">DSM 18064</strain>
    </source>
</reference>
<dbReference type="AlphaFoldDB" id="A0A2T5BVU8"/>
<keyword evidence="1" id="KW-0732">Signal</keyword>
<keyword evidence="4" id="KW-1185">Reference proteome</keyword>